<evidence type="ECO:0000313" key="4">
    <source>
        <dbReference type="Proteomes" id="UP000198990"/>
    </source>
</evidence>
<feature type="domain" description="UspA" evidence="2">
    <location>
        <begin position="15"/>
        <end position="158"/>
    </location>
</feature>
<evidence type="ECO:0000313" key="3">
    <source>
        <dbReference type="EMBL" id="SEL27784.1"/>
    </source>
</evidence>
<protein>
    <submittedName>
        <fullName evidence="3">Nucleotide-binding universal stress protein, UspA family</fullName>
    </submittedName>
</protein>
<comment type="similarity">
    <text evidence="1">Belongs to the universal stress protein A family.</text>
</comment>
<dbReference type="STRING" id="228957.SAMN04488008_103293"/>
<sequence>MVNSFELKLKEIKLKTILYATDYSQNSAAALKYAFALNKQLGTRLVITHVFDYPTVLGTEVLSEPFPNLEKDNFKMHRSNLEKFCDEQLGKDWNAPNIHLEIVENKSVIQGLFEIANEWHANMIIVGMKGGSGVRELIMGSTTKQLIENAPCPILAIPADMSHVEIKTIVYATDFEEEDIHTIKSLVEIAKPLDAKINVVHISTKKEYKGDMQMEWFKDALKEQVTYKNIEFKLFISDDIFDSLRVYLGDVGADLVVMLEREKKGLKKWLHQDLVKKMESYGRVPLMSFNERNHQTFNY</sequence>
<dbReference type="EMBL" id="FNZN01000003">
    <property type="protein sequence ID" value="SEL27784.1"/>
    <property type="molecule type" value="Genomic_DNA"/>
</dbReference>
<dbReference type="AlphaFoldDB" id="A0A1H7NX28"/>
<keyword evidence="4" id="KW-1185">Reference proteome</keyword>
<evidence type="ECO:0000259" key="2">
    <source>
        <dbReference type="Pfam" id="PF00582"/>
    </source>
</evidence>
<dbReference type="InterPro" id="IPR014729">
    <property type="entry name" value="Rossmann-like_a/b/a_fold"/>
</dbReference>
<reference evidence="4" key="1">
    <citation type="submission" date="2016-10" db="EMBL/GenBank/DDBJ databases">
        <authorList>
            <person name="Varghese N."/>
            <person name="Submissions S."/>
        </authorList>
    </citation>
    <scope>NUCLEOTIDE SEQUENCE [LARGE SCALE GENOMIC DNA]</scope>
    <source>
        <strain evidence="4">DSM 16471</strain>
    </source>
</reference>
<evidence type="ECO:0000256" key="1">
    <source>
        <dbReference type="ARBA" id="ARBA00008791"/>
    </source>
</evidence>
<gene>
    <name evidence="3" type="ORF">SAMN04488008_103293</name>
</gene>
<dbReference type="SUPFAM" id="SSF52402">
    <property type="entry name" value="Adenine nucleotide alpha hydrolases-like"/>
    <property type="match status" value="2"/>
</dbReference>
<dbReference type="Proteomes" id="UP000198990">
    <property type="component" value="Unassembled WGS sequence"/>
</dbReference>
<dbReference type="Pfam" id="PF00582">
    <property type="entry name" value="Usp"/>
    <property type="match status" value="1"/>
</dbReference>
<dbReference type="InterPro" id="IPR006015">
    <property type="entry name" value="Universal_stress_UspA"/>
</dbReference>
<name>A0A1H7NX28_9FLAO</name>
<dbReference type="InterPro" id="IPR006016">
    <property type="entry name" value="UspA"/>
</dbReference>
<dbReference type="PANTHER" id="PTHR46268">
    <property type="entry name" value="STRESS RESPONSE PROTEIN NHAX"/>
    <property type="match status" value="1"/>
</dbReference>
<dbReference type="CDD" id="cd00293">
    <property type="entry name" value="USP-like"/>
    <property type="match status" value="1"/>
</dbReference>
<proteinExistence type="inferred from homology"/>
<dbReference type="PANTHER" id="PTHR46268:SF6">
    <property type="entry name" value="UNIVERSAL STRESS PROTEIN UP12"/>
    <property type="match status" value="1"/>
</dbReference>
<dbReference type="Gene3D" id="3.40.50.620">
    <property type="entry name" value="HUPs"/>
    <property type="match status" value="2"/>
</dbReference>
<accession>A0A1H7NX28</accession>
<dbReference type="PRINTS" id="PR01438">
    <property type="entry name" value="UNVRSLSTRESS"/>
</dbReference>
<organism evidence="3 4">
    <name type="scientific">Maribacter orientalis</name>
    <dbReference type="NCBI Taxonomy" id="228957"/>
    <lineage>
        <taxon>Bacteria</taxon>
        <taxon>Pseudomonadati</taxon>
        <taxon>Bacteroidota</taxon>
        <taxon>Flavobacteriia</taxon>
        <taxon>Flavobacteriales</taxon>
        <taxon>Flavobacteriaceae</taxon>
        <taxon>Maribacter</taxon>
    </lineage>
</organism>